<comment type="pathway">
    <text evidence="1">Amino-acid biosynthesis; L-asparagine biosynthesis; L-asparagine from L-aspartate (L-Gln route): step 1/1.</text>
</comment>
<dbReference type="GO" id="GO:0005829">
    <property type="term" value="C:cytosol"/>
    <property type="evidence" value="ECO:0007669"/>
    <property type="project" value="TreeGrafter"/>
</dbReference>
<comment type="catalytic activity">
    <reaction evidence="7">
        <text>L-aspartate + L-glutamine + ATP + H2O = L-asparagine + L-glutamate + AMP + diphosphate + H(+)</text>
        <dbReference type="Rhea" id="RHEA:12228"/>
        <dbReference type="ChEBI" id="CHEBI:15377"/>
        <dbReference type="ChEBI" id="CHEBI:15378"/>
        <dbReference type="ChEBI" id="CHEBI:29985"/>
        <dbReference type="ChEBI" id="CHEBI:29991"/>
        <dbReference type="ChEBI" id="CHEBI:30616"/>
        <dbReference type="ChEBI" id="CHEBI:33019"/>
        <dbReference type="ChEBI" id="CHEBI:58048"/>
        <dbReference type="ChEBI" id="CHEBI:58359"/>
        <dbReference type="ChEBI" id="CHEBI:456215"/>
        <dbReference type="EC" id="6.3.5.4"/>
    </reaction>
</comment>
<accession>A0A7Y0HHE4</accession>
<proteinExistence type="inferred from homology"/>
<evidence type="ECO:0000256" key="7">
    <source>
        <dbReference type="ARBA" id="ARBA00048741"/>
    </source>
</evidence>
<dbReference type="PANTHER" id="PTHR43284:SF1">
    <property type="entry name" value="ASPARAGINE SYNTHETASE"/>
    <property type="match status" value="1"/>
</dbReference>
<dbReference type="Gene3D" id="3.60.20.10">
    <property type="entry name" value="Glutamine Phosphoribosylpyrophosphate, subunit 1, domain 1"/>
    <property type="match status" value="1"/>
</dbReference>
<dbReference type="SUPFAM" id="SSF52402">
    <property type="entry name" value="Adenine nucleotide alpha hydrolases-like"/>
    <property type="match status" value="1"/>
</dbReference>
<keyword evidence="5 9" id="KW-0067">ATP-binding</keyword>
<reference evidence="12 13" key="1">
    <citation type="submission" date="2020-04" db="EMBL/GenBank/DDBJ databases">
        <title>Rhodospirillaceae bacterium KN72 isolated from deep sea.</title>
        <authorList>
            <person name="Zhang D.-C."/>
        </authorList>
    </citation>
    <scope>NUCLEOTIDE SEQUENCE [LARGE SCALE GENOMIC DNA]</scope>
    <source>
        <strain evidence="12 13">KN72</strain>
    </source>
</reference>
<protein>
    <recommendedName>
        <fullName evidence="3">asparagine synthase (glutamine-hydrolyzing)</fullName>
        <ecNumber evidence="3">6.3.5.4</ecNumber>
    </recommendedName>
</protein>
<evidence type="ECO:0000256" key="2">
    <source>
        <dbReference type="ARBA" id="ARBA00005752"/>
    </source>
</evidence>
<dbReference type="GO" id="GO:0006529">
    <property type="term" value="P:asparagine biosynthetic process"/>
    <property type="evidence" value="ECO:0007669"/>
    <property type="project" value="UniProtKB-KW"/>
</dbReference>
<name>A0A7Y0HHE4_9PROT</name>
<dbReference type="Gene3D" id="3.40.50.620">
    <property type="entry name" value="HUPs"/>
    <property type="match status" value="1"/>
</dbReference>
<dbReference type="GO" id="GO:0004066">
    <property type="term" value="F:asparagine synthase (glutamine-hydrolyzing) activity"/>
    <property type="evidence" value="ECO:0007669"/>
    <property type="project" value="UniProtKB-EC"/>
</dbReference>
<evidence type="ECO:0000256" key="9">
    <source>
        <dbReference type="PIRSR" id="PIRSR001589-2"/>
    </source>
</evidence>
<dbReference type="InterPro" id="IPR006426">
    <property type="entry name" value="Asn_synth_AEB"/>
</dbReference>
<dbReference type="InterPro" id="IPR029055">
    <property type="entry name" value="Ntn_hydrolases_N"/>
</dbReference>
<organism evidence="12 13">
    <name type="scientific">Pacificispira spongiicola</name>
    <dbReference type="NCBI Taxonomy" id="2729598"/>
    <lineage>
        <taxon>Bacteria</taxon>
        <taxon>Pseudomonadati</taxon>
        <taxon>Pseudomonadota</taxon>
        <taxon>Alphaproteobacteria</taxon>
        <taxon>Rhodospirillales</taxon>
        <taxon>Rhodospirillaceae</taxon>
        <taxon>Pacificispira</taxon>
    </lineage>
</organism>
<dbReference type="GO" id="GO:0005524">
    <property type="term" value="F:ATP binding"/>
    <property type="evidence" value="ECO:0007669"/>
    <property type="project" value="UniProtKB-KW"/>
</dbReference>
<dbReference type="RefSeq" id="WP_169627038.1">
    <property type="nucleotide sequence ID" value="NZ_JABBNT010000007.1"/>
</dbReference>
<dbReference type="PROSITE" id="PS51278">
    <property type="entry name" value="GATASE_TYPE_2"/>
    <property type="match status" value="1"/>
</dbReference>
<dbReference type="EMBL" id="JABBNT010000007">
    <property type="protein sequence ID" value="NMM46643.1"/>
    <property type="molecule type" value="Genomic_DNA"/>
</dbReference>
<comment type="similarity">
    <text evidence="2">Belongs to the asparagine synthetase family.</text>
</comment>
<evidence type="ECO:0000256" key="3">
    <source>
        <dbReference type="ARBA" id="ARBA00012737"/>
    </source>
</evidence>
<dbReference type="NCBIfam" id="TIGR01536">
    <property type="entry name" value="asn_synth_AEB"/>
    <property type="match status" value="1"/>
</dbReference>
<evidence type="ECO:0000256" key="6">
    <source>
        <dbReference type="ARBA" id="ARBA00022962"/>
    </source>
</evidence>
<keyword evidence="4 9" id="KW-0547">Nucleotide-binding</keyword>
<dbReference type="CDD" id="cd00712">
    <property type="entry name" value="AsnB"/>
    <property type="match status" value="1"/>
</dbReference>
<dbReference type="Pfam" id="PF13537">
    <property type="entry name" value="GATase_7"/>
    <property type="match status" value="1"/>
</dbReference>
<dbReference type="InterPro" id="IPR051786">
    <property type="entry name" value="ASN_synthetase/amidase"/>
</dbReference>
<evidence type="ECO:0000313" key="12">
    <source>
        <dbReference type="EMBL" id="NMM46643.1"/>
    </source>
</evidence>
<feature type="site" description="Important for beta-aspartyl-AMP intermediate formation" evidence="10">
    <location>
        <position position="374"/>
    </location>
</feature>
<evidence type="ECO:0000259" key="11">
    <source>
        <dbReference type="PROSITE" id="PS51278"/>
    </source>
</evidence>
<dbReference type="InterPro" id="IPR017932">
    <property type="entry name" value="GATase_2_dom"/>
</dbReference>
<dbReference type="InterPro" id="IPR033738">
    <property type="entry name" value="AsnB_N"/>
</dbReference>
<dbReference type="InterPro" id="IPR001962">
    <property type="entry name" value="Asn_synthase"/>
</dbReference>
<sequence length="631" mass="70430">MCGIAGTVDTTRGRGAAALAGIAEAMAETMLHRGPDDSGVWTAEQVGVALSFRRLAIQDLSADGAQPMRSQDDRFAIVFNGEIYNFLELRRQLESGRTWRGHSDTEVMLAAFDAWGIEGALDRFDGMFAFALYDAKARTLTLARDRMGEKPLYFGWAGKSFVFGSELKAIASHPDFTPEIDPRAVDAMMRYSYIPAPVSIYRGIEKLPPGGTLTLSLESGETVRGQYWDPVSEAENAPTFEGDEAAAARELERLLMRSVSRRMVADVPLGAFLSGGIDSATVVSLMQSVAAKPVRSFTIGFTDPRFDEAPQARAIAQHLGTDHTEVTVSPADSLAMVERMPFVYDEPFADVSQLPTLLLSHLARQQVTTALTGDGGDELFGGYPRYRKAVEQWERGRPFSRSLLNLIPFGPLNVISSGVGKPGRFGDKLYRKLSDRSKPSIELLYEGYMSRWRVFERPAGDPAVGYFVEGTRRPHSDDDLLRLMFCDAVTYLPDDLLVKVDRASMAASLETRAPLLNHDIVRFAWGLPSRFKIRDGKGKQVLRAVLDRHVPRSLMDRPKQGFEPPLADWLRGPLRDWAQSLIASDRLEDGGFLDPEPIRAVWEEHLKGQRNWHFELWNVLMLQSWREAWKL</sequence>
<dbReference type="EC" id="6.3.5.4" evidence="3"/>
<keyword evidence="13" id="KW-1185">Reference proteome</keyword>
<dbReference type="PIRSF" id="PIRSF001589">
    <property type="entry name" value="Asn_synthetase_glu-h"/>
    <property type="match status" value="1"/>
</dbReference>
<keyword evidence="6 8" id="KW-0315">Glutamine amidotransferase</keyword>
<dbReference type="SUPFAM" id="SSF56235">
    <property type="entry name" value="N-terminal nucleophile aminohydrolases (Ntn hydrolases)"/>
    <property type="match status" value="1"/>
</dbReference>
<dbReference type="Proteomes" id="UP000539372">
    <property type="component" value="Unassembled WGS sequence"/>
</dbReference>
<dbReference type="Pfam" id="PF00733">
    <property type="entry name" value="Asn_synthase"/>
    <property type="match status" value="1"/>
</dbReference>
<feature type="domain" description="Glutamine amidotransferase type-2" evidence="11">
    <location>
        <begin position="2"/>
        <end position="218"/>
    </location>
</feature>
<feature type="active site" description="For GATase activity" evidence="8">
    <location>
        <position position="2"/>
    </location>
</feature>
<evidence type="ECO:0000256" key="4">
    <source>
        <dbReference type="ARBA" id="ARBA00022741"/>
    </source>
</evidence>
<keyword evidence="8" id="KW-0061">Asparagine biosynthesis</keyword>
<comment type="caution">
    <text evidence="12">The sequence shown here is derived from an EMBL/GenBank/DDBJ whole genome shotgun (WGS) entry which is preliminary data.</text>
</comment>
<gene>
    <name evidence="12" type="primary">asnB</name>
    <name evidence="12" type="ORF">HH303_19285</name>
</gene>
<keyword evidence="12" id="KW-0436">Ligase</keyword>
<dbReference type="AlphaFoldDB" id="A0A7Y0HHE4"/>
<feature type="binding site" evidence="9">
    <location>
        <position position="299"/>
    </location>
    <ligand>
        <name>ATP</name>
        <dbReference type="ChEBI" id="CHEBI:30616"/>
    </ligand>
</feature>
<dbReference type="InterPro" id="IPR014729">
    <property type="entry name" value="Rossmann-like_a/b/a_fold"/>
</dbReference>
<evidence type="ECO:0000256" key="10">
    <source>
        <dbReference type="PIRSR" id="PIRSR001589-3"/>
    </source>
</evidence>
<evidence type="ECO:0000313" key="13">
    <source>
        <dbReference type="Proteomes" id="UP000539372"/>
    </source>
</evidence>
<keyword evidence="8" id="KW-0028">Amino-acid biosynthesis</keyword>
<feature type="binding site" evidence="9">
    <location>
        <position position="104"/>
    </location>
    <ligand>
        <name>L-glutamine</name>
        <dbReference type="ChEBI" id="CHEBI:58359"/>
    </ligand>
</feature>
<evidence type="ECO:0000256" key="5">
    <source>
        <dbReference type="ARBA" id="ARBA00022840"/>
    </source>
</evidence>
<evidence type="ECO:0000256" key="1">
    <source>
        <dbReference type="ARBA" id="ARBA00005187"/>
    </source>
</evidence>
<dbReference type="CDD" id="cd01991">
    <property type="entry name" value="Asn_synthase_B_C"/>
    <property type="match status" value="1"/>
</dbReference>
<dbReference type="PANTHER" id="PTHR43284">
    <property type="entry name" value="ASPARAGINE SYNTHETASE (GLUTAMINE-HYDROLYZING)"/>
    <property type="match status" value="1"/>
</dbReference>
<evidence type="ECO:0000256" key="8">
    <source>
        <dbReference type="PIRSR" id="PIRSR001589-1"/>
    </source>
</evidence>